<proteinExistence type="predicted"/>
<protein>
    <submittedName>
        <fullName evidence="2">Uncharacterized protein</fullName>
    </submittedName>
</protein>
<comment type="caution">
    <text evidence="2">The sequence shown here is derived from an EMBL/GenBank/DDBJ whole genome shotgun (WGS) entry which is preliminary data.</text>
</comment>
<feature type="compositionally biased region" description="Basic and acidic residues" evidence="1">
    <location>
        <begin position="452"/>
        <end position="461"/>
    </location>
</feature>
<reference evidence="2 3" key="1">
    <citation type="submission" date="2015-08" db="EMBL/GenBank/DDBJ databases">
        <title>Genome sequencing of Penicillium nordicum.</title>
        <authorList>
            <person name="Nguyen H.D."/>
            <person name="Seifert K.A."/>
        </authorList>
    </citation>
    <scope>NUCLEOTIDE SEQUENCE [LARGE SCALE GENOMIC DNA]</scope>
    <source>
        <strain evidence="2 3">DAOMC 185683</strain>
    </source>
</reference>
<sequence>MQEPEVIERCPSLPPRPNTRDADQNLPVNAISGSTRGSPAPLLNSSPLTKSPQINPDSRDHGSRVGTPLLSPPDHTNEVEDWHQKYHQQMCELLTEREKVNRLEAAERNFSSAAIAWNARCLESEEELTKEREAHNQTRLKLQKRQQDVEKFIGLLNDANEELGSAINPNQVRHQLEDVAITSRTKRLRSSIRTFAEQFGEIHASDHPNPQTSYSLFKKYLSVSEDALASYIESPSARPKILRPFIWTFLCEEVFDGFFWAPPDIRSALRTLRNLIEPSEEAFLDEETEVERKQIMWRADTTNMVLERLNENTHEIRDSRDSQQDFVSAKAQKLAGLLEPIVCRDKRTLYAPLVKLLNESLELDLVLSQQVAMWSWEFPKRLPCQFDKEMHMTIHRRQHGQLYDIKLVLAPALMKRGKSSGDDFLDQHAHVKMEVEIDIPRQESSSPRGWRKMADKLLPKS</sequence>
<evidence type="ECO:0000256" key="1">
    <source>
        <dbReference type="SAM" id="MobiDB-lite"/>
    </source>
</evidence>
<dbReference type="OrthoDB" id="5213630at2759"/>
<organism evidence="2 3">
    <name type="scientific">Penicillium nordicum</name>
    <dbReference type="NCBI Taxonomy" id="229535"/>
    <lineage>
        <taxon>Eukaryota</taxon>
        <taxon>Fungi</taxon>
        <taxon>Dikarya</taxon>
        <taxon>Ascomycota</taxon>
        <taxon>Pezizomycotina</taxon>
        <taxon>Eurotiomycetes</taxon>
        <taxon>Eurotiomycetidae</taxon>
        <taxon>Eurotiales</taxon>
        <taxon>Aspergillaceae</taxon>
        <taxon>Penicillium</taxon>
    </lineage>
</organism>
<dbReference type="AlphaFoldDB" id="A0A0M9WE74"/>
<feature type="region of interest" description="Disordered" evidence="1">
    <location>
        <begin position="440"/>
        <end position="461"/>
    </location>
</feature>
<keyword evidence="3" id="KW-1185">Reference proteome</keyword>
<evidence type="ECO:0000313" key="3">
    <source>
        <dbReference type="Proteomes" id="UP000037696"/>
    </source>
</evidence>
<evidence type="ECO:0000313" key="2">
    <source>
        <dbReference type="EMBL" id="KOS41465.1"/>
    </source>
</evidence>
<feature type="compositionally biased region" description="Polar residues" evidence="1">
    <location>
        <begin position="31"/>
        <end position="56"/>
    </location>
</feature>
<dbReference type="Proteomes" id="UP000037696">
    <property type="component" value="Unassembled WGS sequence"/>
</dbReference>
<dbReference type="STRING" id="229535.A0A0M9WE74"/>
<gene>
    <name evidence="2" type="ORF">ACN38_g7673</name>
</gene>
<feature type="region of interest" description="Disordered" evidence="1">
    <location>
        <begin position="1"/>
        <end position="77"/>
    </location>
</feature>
<accession>A0A0M9WE74</accession>
<dbReference type="EMBL" id="LHQQ01000131">
    <property type="protein sequence ID" value="KOS41465.1"/>
    <property type="molecule type" value="Genomic_DNA"/>
</dbReference>
<name>A0A0M9WE74_9EURO</name>